<comment type="caution">
    <text evidence="1">The sequence shown here is derived from an EMBL/GenBank/DDBJ whole genome shotgun (WGS) entry which is preliminary data.</text>
</comment>
<organism evidence="1">
    <name type="scientific">marine sediment metagenome</name>
    <dbReference type="NCBI Taxonomy" id="412755"/>
    <lineage>
        <taxon>unclassified sequences</taxon>
        <taxon>metagenomes</taxon>
        <taxon>ecological metagenomes</taxon>
    </lineage>
</organism>
<proteinExistence type="predicted"/>
<name>X1SNE3_9ZZZZ</name>
<feature type="non-terminal residue" evidence="1">
    <location>
        <position position="1"/>
    </location>
</feature>
<gene>
    <name evidence="1" type="ORF">S12H4_26207</name>
</gene>
<sequence>PCDGKEFYRQRAKLWAEQFHLQPVLVERCVGYDEHNKRLIKSLPGLAVRSINPGGWGAVKVYVAVTEQPKSIYATGLEQTVRALLKFTRNADYINGKALWYMHVSWGYRDDISILPTWPEMIQEMLRLTEGGAKLLEIQQ</sequence>
<accession>X1SNE3</accession>
<protein>
    <submittedName>
        <fullName evidence="1">Uncharacterized protein</fullName>
    </submittedName>
</protein>
<evidence type="ECO:0000313" key="1">
    <source>
        <dbReference type="EMBL" id="GAI80666.1"/>
    </source>
</evidence>
<dbReference type="EMBL" id="BARW01014850">
    <property type="protein sequence ID" value="GAI80666.1"/>
    <property type="molecule type" value="Genomic_DNA"/>
</dbReference>
<dbReference type="AlphaFoldDB" id="X1SNE3"/>
<reference evidence="1" key="1">
    <citation type="journal article" date="2014" name="Front. Microbiol.">
        <title>High frequency of phylogenetically diverse reductive dehalogenase-homologous genes in deep subseafloor sedimentary metagenomes.</title>
        <authorList>
            <person name="Kawai M."/>
            <person name="Futagami T."/>
            <person name="Toyoda A."/>
            <person name="Takaki Y."/>
            <person name="Nishi S."/>
            <person name="Hori S."/>
            <person name="Arai W."/>
            <person name="Tsubouchi T."/>
            <person name="Morono Y."/>
            <person name="Uchiyama I."/>
            <person name="Ito T."/>
            <person name="Fujiyama A."/>
            <person name="Inagaki F."/>
            <person name="Takami H."/>
        </authorList>
    </citation>
    <scope>NUCLEOTIDE SEQUENCE</scope>
    <source>
        <strain evidence="1">Expedition CK06-06</strain>
    </source>
</reference>